<evidence type="ECO:0000313" key="5">
    <source>
        <dbReference type="Proteomes" id="UP000714420"/>
    </source>
</evidence>
<keyword evidence="5" id="KW-1185">Reference proteome</keyword>
<keyword evidence="2" id="KW-0051">Antiviral defense</keyword>
<dbReference type="InterPro" id="IPR013407">
    <property type="entry name" value="CRISPR-assoc_prot_Cmr2"/>
</dbReference>
<evidence type="ECO:0000313" key="4">
    <source>
        <dbReference type="EMBL" id="NPD92736.1"/>
    </source>
</evidence>
<accession>A0ABX2ANC7</accession>
<feature type="domain" description="GGDEF" evidence="3">
    <location>
        <begin position="233"/>
        <end position="367"/>
    </location>
</feature>
<comment type="caution">
    <text evidence="4">The sequence shown here is derived from an EMBL/GenBank/DDBJ whole genome shotgun (WGS) entry which is preliminary data.</text>
</comment>
<organism evidence="4 5">
    <name type="scientific">Xylanibacter muris</name>
    <dbReference type="NCBI Taxonomy" id="2736290"/>
    <lineage>
        <taxon>Bacteria</taxon>
        <taxon>Pseudomonadati</taxon>
        <taxon>Bacteroidota</taxon>
        <taxon>Bacteroidia</taxon>
        <taxon>Bacteroidales</taxon>
        <taxon>Prevotellaceae</taxon>
        <taxon>Xylanibacter</taxon>
    </lineage>
</organism>
<name>A0ABX2ANC7_9BACT</name>
<dbReference type="InterPro" id="IPR054767">
    <property type="entry name" value="Cas10-Cmr2_palm2"/>
</dbReference>
<dbReference type="InterPro" id="IPR000160">
    <property type="entry name" value="GGDEF_dom"/>
</dbReference>
<dbReference type="InterPro" id="IPR043128">
    <property type="entry name" value="Rev_trsase/Diguanyl_cyclase"/>
</dbReference>
<gene>
    <name evidence="4" type="primary">cas10</name>
    <name evidence="4" type="ORF">HPS56_10365</name>
</gene>
<dbReference type="Proteomes" id="UP000714420">
    <property type="component" value="Unassembled WGS sequence"/>
</dbReference>
<dbReference type="EMBL" id="JABKKF010000010">
    <property type="protein sequence ID" value="NPD92736.1"/>
    <property type="molecule type" value="Genomic_DNA"/>
</dbReference>
<protein>
    <submittedName>
        <fullName evidence="4">Type III-B CRISPR-associated protein Cas10/Cmr2</fullName>
    </submittedName>
</protein>
<dbReference type="PROSITE" id="PS50887">
    <property type="entry name" value="GGDEF"/>
    <property type="match status" value="1"/>
</dbReference>
<dbReference type="Gene3D" id="3.30.70.270">
    <property type="match status" value="1"/>
</dbReference>
<proteinExistence type="predicted"/>
<evidence type="ECO:0000256" key="1">
    <source>
        <dbReference type="ARBA" id="ARBA00022741"/>
    </source>
</evidence>
<keyword evidence="1" id="KW-0547">Nucleotide-binding</keyword>
<evidence type="ECO:0000259" key="3">
    <source>
        <dbReference type="PROSITE" id="PS50887"/>
    </source>
</evidence>
<dbReference type="Pfam" id="PF22335">
    <property type="entry name" value="Cas10-Cmr2_palm2"/>
    <property type="match status" value="1"/>
</dbReference>
<reference evidence="4 5" key="1">
    <citation type="submission" date="2020-05" db="EMBL/GenBank/DDBJ databases">
        <title>Distinct polysaccharide utilization as determinants for interspecies competition between intestinal Prevotella spp.</title>
        <authorList>
            <person name="Galvez E.J.C."/>
            <person name="Iljazovic A."/>
            <person name="Strowig T."/>
        </authorList>
    </citation>
    <scope>NUCLEOTIDE SEQUENCE [LARGE SCALE GENOMIC DNA]</scope>
    <source>
        <strain evidence="4 5">PMUR</strain>
    </source>
</reference>
<sequence>MSENKKQYIGITLGPIGRIMSYTKSMKSFWAASYFMSYIGKSLVTDVYKAGRKFLKPLLSDKMFDIKDGVGRFPDQYVFIAEKDDYEGLLRKRDEVFHTLAIDIAATLNGKYGKADICQYLKETIKIYICEINDMKPDENAVDKCQGYLAGMECMDIYPVTEEHNYLAEYFENINKSCLLIKDAFGIGNAKGERIFDTLIEMSANEAVEKQLITIEDLLLDSSKVSELMPRYKYVAYISADGDNVGKAISKLGTELSSRLLSFNIKIRESVENAGGRLIYAGGDDILFIAPVSSVFQLIKDTDEAFNNEMEQIKDMLKQNGLDVPTLSYGVSIAYYKHPMREAMELSEELLGKAKDSGRNRICWNMRKHSGQSVGSVFAKENMDVFNKALEIMSFFGYTGDNGLFLHSFSHYLLLHKDMISDVLANENSKQQLENYIKATFDDDSHTDHTEIIKKFHEFMIISSCTYPDGNKGKSIELLHALLRYVELIISKN</sequence>
<dbReference type="NCBIfam" id="TIGR02577">
    <property type="entry name" value="cas_TM1794_Cmr2"/>
    <property type="match status" value="1"/>
</dbReference>
<evidence type="ECO:0000256" key="2">
    <source>
        <dbReference type="ARBA" id="ARBA00023118"/>
    </source>
</evidence>